<evidence type="ECO:0000256" key="4">
    <source>
        <dbReference type="ARBA" id="ARBA00022631"/>
    </source>
</evidence>
<sequence length="172" mass="19238">MLITDLNQLPEDEARAIVRVWADVPSWVDDVVAARPFEDLAHLEDVAGRLAKEWTEQDLDAALSQHPRIGDRVDREGAEGDHSRREQSAMATAAADIARRIAGGTARYEEQFGRVFLIRAAGRSPEQILTELERRLSNDPETEWREAAFQLAQIAQLRLEAAIDDDTTPEAP</sequence>
<dbReference type="NCBIfam" id="NF010372">
    <property type="entry name" value="PRK13798.1"/>
    <property type="match status" value="1"/>
</dbReference>
<dbReference type="InterPro" id="IPR018020">
    <property type="entry name" value="OHCU_decarboxylase"/>
</dbReference>
<evidence type="ECO:0000313" key="10">
    <source>
        <dbReference type="Proteomes" id="UP001519362"/>
    </source>
</evidence>
<comment type="caution">
    <text evidence="9">The sequence shown here is derived from an EMBL/GenBank/DDBJ whole genome shotgun (WGS) entry which is preliminary data.</text>
</comment>
<dbReference type="NCBIfam" id="TIGR03180">
    <property type="entry name" value="UraD_2"/>
    <property type="match status" value="1"/>
</dbReference>
<accession>A0ABS4ZGY7</accession>
<dbReference type="RefSeq" id="WP_241244947.1">
    <property type="nucleotide sequence ID" value="NZ_CP049253.1"/>
</dbReference>
<proteinExistence type="predicted"/>
<keyword evidence="4" id="KW-0659">Purine metabolism</keyword>
<keyword evidence="5" id="KW-0210">Decarboxylase</keyword>
<reference evidence="9 10" key="1">
    <citation type="submission" date="2021-03" db="EMBL/GenBank/DDBJ databases">
        <title>Sequencing the genomes of 1000 actinobacteria strains.</title>
        <authorList>
            <person name="Klenk H.-P."/>
        </authorList>
    </citation>
    <scope>NUCLEOTIDE SEQUENCE [LARGE SCALE GENOMIC DNA]</scope>
    <source>
        <strain evidence="9 10">DSM 24221</strain>
    </source>
</reference>
<keyword evidence="6 9" id="KW-0456">Lyase</keyword>
<evidence type="ECO:0000313" key="9">
    <source>
        <dbReference type="EMBL" id="MBP2436472.1"/>
    </source>
</evidence>
<dbReference type="InterPro" id="IPR017595">
    <property type="entry name" value="OHCU_decarboxylase-2"/>
</dbReference>
<evidence type="ECO:0000256" key="6">
    <source>
        <dbReference type="ARBA" id="ARBA00023239"/>
    </source>
</evidence>
<evidence type="ECO:0000259" key="8">
    <source>
        <dbReference type="Pfam" id="PF09349"/>
    </source>
</evidence>
<evidence type="ECO:0000256" key="3">
    <source>
        <dbReference type="ARBA" id="ARBA00012257"/>
    </source>
</evidence>
<dbReference type="Pfam" id="PF09349">
    <property type="entry name" value="OHCU_decarbox"/>
    <property type="match status" value="1"/>
</dbReference>
<name>A0ABS4ZGY7_9MICO</name>
<keyword evidence="10" id="KW-1185">Reference proteome</keyword>
<dbReference type="SUPFAM" id="SSF158694">
    <property type="entry name" value="UraD-Like"/>
    <property type="match status" value="1"/>
</dbReference>
<evidence type="ECO:0000256" key="1">
    <source>
        <dbReference type="ARBA" id="ARBA00001163"/>
    </source>
</evidence>
<feature type="region of interest" description="Disordered" evidence="7">
    <location>
        <begin position="65"/>
        <end position="88"/>
    </location>
</feature>
<evidence type="ECO:0000256" key="7">
    <source>
        <dbReference type="SAM" id="MobiDB-lite"/>
    </source>
</evidence>
<gene>
    <name evidence="9" type="ORF">JOF34_001058</name>
</gene>
<comment type="catalytic activity">
    <reaction evidence="1">
        <text>5-hydroxy-2-oxo-4-ureido-2,5-dihydro-1H-imidazole-5-carboxylate + H(+) = (S)-allantoin + CO2</text>
        <dbReference type="Rhea" id="RHEA:26301"/>
        <dbReference type="ChEBI" id="CHEBI:15378"/>
        <dbReference type="ChEBI" id="CHEBI:15678"/>
        <dbReference type="ChEBI" id="CHEBI:16526"/>
        <dbReference type="ChEBI" id="CHEBI:58639"/>
        <dbReference type="EC" id="4.1.1.97"/>
    </reaction>
</comment>
<evidence type="ECO:0000256" key="5">
    <source>
        <dbReference type="ARBA" id="ARBA00022793"/>
    </source>
</evidence>
<dbReference type="PANTHER" id="PTHR43466">
    <property type="entry name" value="2-OXO-4-HYDROXY-4-CARBOXY-5-UREIDOIMIDAZOLINE DECARBOXYLASE-RELATED"/>
    <property type="match status" value="1"/>
</dbReference>
<comment type="pathway">
    <text evidence="2">Purine metabolism; urate degradation; (S)-allantoin from urate: step 3/3.</text>
</comment>
<dbReference type="EC" id="4.1.1.97" evidence="3"/>
<organism evidence="9 10">
    <name type="scientific">Microbacterium amylolyticum</name>
    <dbReference type="NCBI Taxonomy" id="936337"/>
    <lineage>
        <taxon>Bacteria</taxon>
        <taxon>Bacillati</taxon>
        <taxon>Actinomycetota</taxon>
        <taxon>Actinomycetes</taxon>
        <taxon>Micrococcales</taxon>
        <taxon>Microbacteriaceae</taxon>
        <taxon>Microbacterium</taxon>
    </lineage>
</organism>
<dbReference type="PANTHER" id="PTHR43466:SF1">
    <property type="entry name" value="2-OXO-4-HYDROXY-4-CARBOXY-5-UREIDOIMIDAZOLINE DECARBOXYLASE-RELATED"/>
    <property type="match status" value="1"/>
</dbReference>
<dbReference type="Proteomes" id="UP001519362">
    <property type="component" value="Unassembled WGS sequence"/>
</dbReference>
<feature type="domain" description="Oxo-4-hydroxy-4-carboxy-5-ureidoimidazoline decarboxylase" evidence="8">
    <location>
        <begin position="7"/>
        <end position="160"/>
    </location>
</feature>
<dbReference type="GO" id="GO:0051997">
    <property type="term" value="F:2-oxo-4-hydroxy-4-carboxy-5-ureidoimidazoline decarboxylase activity"/>
    <property type="evidence" value="ECO:0007669"/>
    <property type="project" value="UniProtKB-EC"/>
</dbReference>
<feature type="compositionally biased region" description="Basic and acidic residues" evidence="7">
    <location>
        <begin position="68"/>
        <end position="87"/>
    </location>
</feature>
<protein>
    <recommendedName>
        <fullName evidence="3">2-oxo-4-hydroxy-4-carboxy-5-ureidoimidazoline decarboxylase</fullName>
        <ecNumber evidence="3">4.1.1.97</ecNumber>
    </recommendedName>
</protein>
<dbReference type="EMBL" id="JAGIOL010000001">
    <property type="protein sequence ID" value="MBP2436472.1"/>
    <property type="molecule type" value="Genomic_DNA"/>
</dbReference>
<dbReference type="Gene3D" id="1.10.3330.10">
    <property type="entry name" value="Oxo-4-hydroxy-4-carboxy-5-ureidoimidazoline decarboxylase"/>
    <property type="match status" value="1"/>
</dbReference>
<evidence type="ECO:0000256" key="2">
    <source>
        <dbReference type="ARBA" id="ARBA00004754"/>
    </source>
</evidence>
<dbReference type="InterPro" id="IPR036778">
    <property type="entry name" value="OHCU_decarboxylase_sf"/>
</dbReference>